<evidence type="ECO:0000256" key="6">
    <source>
        <dbReference type="RuleBase" id="RU369086"/>
    </source>
</evidence>
<dbReference type="FunFam" id="3.30.1490.120:FF:000001">
    <property type="entry name" value="DNA-directed RNA polymerase II subunit RPB7"/>
    <property type="match status" value="1"/>
</dbReference>
<dbReference type="SUPFAM" id="SSF88798">
    <property type="entry name" value="N-terminal, heterodimerisation domain of RBP7 (RpoE)"/>
    <property type="match status" value="1"/>
</dbReference>
<evidence type="ECO:0000256" key="3">
    <source>
        <dbReference type="ARBA" id="ARBA00022478"/>
    </source>
</evidence>
<evidence type="ECO:0000313" key="8">
    <source>
        <dbReference type="EMBL" id="KAF2756707.1"/>
    </source>
</evidence>
<dbReference type="InterPro" id="IPR036898">
    <property type="entry name" value="RNA_pol_Rpb7-like_N_sf"/>
</dbReference>
<reference evidence="8" key="1">
    <citation type="journal article" date="2020" name="Stud. Mycol.">
        <title>101 Dothideomycetes genomes: a test case for predicting lifestyles and emergence of pathogens.</title>
        <authorList>
            <person name="Haridas S."/>
            <person name="Albert R."/>
            <person name="Binder M."/>
            <person name="Bloem J."/>
            <person name="Labutti K."/>
            <person name="Salamov A."/>
            <person name="Andreopoulos B."/>
            <person name="Baker S."/>
            <person name="Barry K."/>
            <person name="Bills G."/>
            <person name="Bluhm B."/>
            <person name="Cannon C."/>
            <person name="Castanera R."/>
            <person name="Culley D."/>
            <person name="Daum C."/>
            <person name="Ezra D."/>
            <person name="Gonzalez J."/>
            <person name="Henrissat B."/>
            <person name="Kuo A."/>
            <person name="Liang C."/>
            <person name="Lipzen A."/>
            <person name="Lutzoni F."/>
            <person name="Magnuson J."/>
            <person name="Mondo S."/>
            <person name="Nolan M."/>
            <person name="Ohm R."/>
            <person name="Pangilinan J."/>
            <person name="Park H.-J."/>
            <person name="Ramirez L."/>
            <person name="Alfaro M."/>
            <person name="Sun H."/>
            <person name="Tritt A."/>
            <person name="Yoshinaga Y."/>
            <person name="Zwiers L.-H."/>
            <person name="Turgeon B."/>
            <person name="Goodwin S."/>
            <person name="Spatafora J."/>
            <person name="Crous P."/>
            <person name="Grigoriev I."/>
        </authorList>
    </citation>
    <scope>NUCLEOTIDE SEQUENCE</scope>
    <source>
        <strain evidence="8">CBS 121739</strain>
    </source>
</reference>
<dbReference type="PANTHER" id="PTHR12709">
    <property type="entry name" value="DNA-DIRECTED RNA POLYMERASE II, III"/>
    <property type="match status" value="1"/>
</dbReference>
<keyword evidence="5 6" id="KW-0539">Nucleus</keyword>
<dbReference type="GO" id="GO:0000932">
    <property type="term" value="C:P-body"/>
    <property type="evidence" value="ECO:0007669"/>
    <property type="project" value="TreeGrafter"/>
</dbReference>
<keyword evidence="3 6" id="KW-0240">DNA-directed RNA polymerase</keyword>
<dbReference type="CDD" id="cd04462">
    <property type="entry name" value="S1_RNAPII_Rpb7"/>
    <property type="match status" value="1"/>
</dbReference>
<protein>
    <recommendedName>
        <fullName evidence="6">DNA-directed RNA polymerase subunit</fullName>
    </recommendedName>
</protein>
<dbReference type="CDD" id="cd04329">
    <property type="entry name" value="RNAP_II_Rpb7_N"/>
    <property type="match status" value="1"/>
</dbReference>
<proteinExistence type="inferred from homology"/>
<dbReference type="GO" id="GO:0005665">
    <property type="term" value="C:RNA polymerase II, core complex"/>
    <property type="evidence" value="ECO:0007669"/>
    <property type="project" value="TreeGrafter"/>
</dbReference>
<dbReference type="GO" id="GO:0045948">
    <property type="term" value="P:positive regulation of translational initiation"/>
    <property type="evidence" value="ECO:0007669"/>
    <property type="project" value="TreeGrafter"/>
</dbReference>
<dbReference type="FunFam" id="2.40.50.140:FF:000043">
    <property type="entry name" value="DNA-directed RNA polymerase II subunit RPB7"/>
    <property type="match status" value="1"/>
</dbReference>
<dbReference type="Gene3D" id="2.40.50.140">
    <property type="entry name" value="Nucleic acid-binding proteins"/>
    <property type="match status" value="1"/>
</dbReference>
<dbReference type="GO" id="GO:0003727">
    <property type="term" value="F:single-stranded RNA binding"/>
    <property type="evidence" value="ECO:0007669"/>
    <property type="project" value="TreeGrafter"/>
</dbReference>
<organism evidence="8 9">
    <name type="scientific">Pseudovirgaria hyperparasitica</name>
    <dbReference type="NCBI Taxonomy" id="470096"/>
    <lineage>
        <taxon>Eukaryota</taxon>
        <taxon>Fungi</taxon>
        <taxon>Dikarya</taxon>
        <taxon>Ascomycota</taxon>
        <taxon>Pezizomycotina</taxon>
        <taxon>Dothideomycetes</taxon>
        <taxon>Dothideomycetes incertae sedis</taxon>
        <taxon>Acrospermales</taxon>
        <taxon>Acrospermaceae</taxon>
        <taxon>Pseudovirgaria</taxon>
    </lineage>
</organism>
<evidence type="ECO:0000256" key="1">
    <source>
        <dbReference type="ARBA" id="ARBA00004123"/>
    </source>
</evidence>
<comment type="function">
    <text evidence="6">DNA-dependent RNA polymerase which catalyzes the transcription of DNA into RNA using the four ribonucleoside triphosphates as substrates.</text>
</comment>
<keyword evidence="4 6" id="KW-0804">Transcription</keyword>
<dbReference type="InterPro" id="IPR045113">
    <property type="entry name" value="Rpb7-like"/>
</dbReference>
<dbReference type="PANTHER" id="PTHR12709:SF4">
    <property type="entry name" value="DNA-DIRECTED RNA POLYMERASE II SUBUNIT RPB7"/>
    <property type="match status" value="1"/>
</dbReference>
<dbReference type="GeneID" id="54485370"/>
<dbReference type="Proteomes" id="UP000799437">
    <property type="component" value="Unassembled WGS sequence"/>
</dbReference>
<dbReference type="Pfam" id="PF03876">
    <property type="entry name" value="SHS2_Rpb7-N"/>
    <property type="match status" value="1"/>
</dbReference>
<dbReference type="InterPro" id="IPR012340">
    <property type="entry name" value="NA-bd_OB-fold"/>
</dbReference>
<comment type="subcellular location">
    <subcellularLocation>
        <location evidence="1 6">Nucleus</location>
    </subcellularLocation>
</comment>
<dbReference type="AlphaFoldDB" id="A0A6A6W567"/>
<sequence>MFFLHELEQTIFLHPSFFGPRINDYIERQLINDLEGTFNGRYFIVCILSAFEMSEGRVVPGTAQAEYTVHYKAVVWRPFRGEVLDGLVETVTEAGFFVDVGPLSVFISQQMIPKEIKYDGNATPAQWTDNGDQVIEKGTQVRLKVKGTRGEAEKMFAIATIKEDYLGPLPAV</sequence>
<evidence type="ECO:0000256" key="5">
    <source>
        <dbReference type="ARBA" id="ARBA00023242"/>
    </source>
</evidence>
<comment type="similarity">
    <text evidence="2">Belongs to the eukaryotic RPB7/RPC8 RNA polymerase subunit family.</text>
</comment>
<dbReference type="PROSITE" id="PS50126">
    <property type="entry name" value="S1"/>
    <property type="match status" value="1"/>
</dbReference>
<dbReference type="EMBL" id="ML996575">
    <property type="protein sequence ID" value="KAF2756707.1"/>
    <property type="molecule type" value="Genomic_DNA"/>
</dbReference>
<dbReference type="InterPro" id="IPR005576">
    <property type="entry name" value="Rpb7-like_N"/>
</dbReference>
<feature type="domain" description="S1 motif" evidence="7">
    <location>
        <begin position="81"/>
        <end position="162"/>
    </location>
</feature>
<evidence type="ECO:0000313" key="9">
    <source>
        <dbReference type="Proteomes" id="UP000799437"/>
    </source>
</evidence>
<dbReference type="SUPFAM" id="SSF50249">
    <property type="entry name" value="Nucleic acid-binding proteins"/>
    <property type="match status" value="1"/>
</dbReference>
<dbReference type="OrthoDB" id="1162399at2759"/>
<dbReference type="GO" id="GO:0031369">
    <property type="term" value="F:translation initiation factor binding"/>
    <property type="evidence" value="ECO:0007669"/>
    <property type="project" value="TreeGrafter"/>
</dbReference>
<dbReference type="GO" id="GO:0006367">
    <property type="term" value="P:transcription initiation at RNA polymerase II promoter"/>
    <property type="evidence" value="ECO:0007669"/>
    <property type="project" value="TreeGrafter"/>
</dbReference>
<name>A0A6A6W567_9PEZI</name>
<dbReference type="Gene3D" id="3.30.1490.120">
    <property type="entry name" value="RNA polymerase Rpb7-like, N-terminal domain"/>
    <property type="match status" value="1"/>
</dbReference>
<accession>A0A6A6W567</accession>
<keyword evidence="9" id="KW-1185">Reference proteome</keyword>
<dbReference type="RefSeq" id="XP_033599158.1">
    <property type="nucleotide sequence ID" value="XM_033744316.1"/>
</dbReference>
<gene>
    <name evidence="8" type="ORF">EJ05DRAFT_477804</name>
</gene>
<evidence type="ECO:0000256" key="2">
    <source>
        <dbReference type="ARBA" id="ARBA00009307"/>
    </source>
</evidence>
<evidence type="ECO:0000256" key="4">
    <source>
        <dbReference type="ARBA" id="ARBA00023163"/>
    </source>
</evidence>
<dbReference type="Pfam" id="PF00575">
    <property type="entry name" value="S1"/>
    <property type="match status" value="1"/>
</dbReference>
<evidence type="ECO:0000259" key="7">
    <source>
        <dbReference type="PROSITE" id="PS50126"/>
    </source>
</evidence>
<dbReference type="GO" id="GO:0003697">
    <property type="term" value="F:single-stranded DNA binding"/>
    <property type="evidence" value="ECO:0007669"/>
    <property type="project" value="TreeGrafter"/>
</dbReference>
<dbReference type="InterPro" id="IPR003029">
    <property type="entry name" value="S1_domain"/>
</dbReference>
<dbReference type="GO" id="GO:0060213">
    <property type="term" value="P:positive regulation of nuclear-transcribed mRNA poly(A) tail shortening"/>
    <property type="evidence" value="ECO:0007669"/>
    <property type="project" value="TreeGrafter"/>
</dbReference>